<comment type="caution">
    <text evidence="1">The sequence shown here is derived from an EMBL/GenBank/DDBJ whole genome shotgun (WGS) entry which is preliminary data.</text>
</comment>
<dbReference type="AlphaFoldDB" id="A0A6F9XJN8"/>
<proteinExistence type="predicted"/>
<accession>A0A6F9XJN8</accession>
<protein>
    <submittedName>
        <fullName evidence="1">Uncharacterized protein</fullName>
    </submittedName>
</protein>
<dbReference type="EMBL" id="BLAM01000054">
    <property type="protein sequence ID" value="GET05427.1"/>
    <property type="molecule type" value="Genomic_DNA"/>
</dbReference>
<name>A0A6F9XJN8_9LACO</name>
<evidence type="ECO:0000313" key="1">
    <source>
        <dbReference type="EMBL" id="GET05427.1"/>
    </source>
</evidence>
<organism evidence="1">
    <name type="scientific">Ligilactobacillus agilis</name>
    <dbReference type="NCBI Taxonomy" id="1601"/>
    <lineage>
        <taxon>Bacteria</taxon>
        <taxon>Bacillati</taxon>
        <taxon>Bacillota</taxon>
        <taxon>Bacilli</taxon>
        <taxon>Lactobacillales</taxon>
        <taxon>Lactobacillaceae</taxon>
        <taxon>Ligilactobacillus</taxon>
    </lineage>
</organism>
<gene>
    <name evidence="1" type="ORF">SY212_04570</name>
</gene>
<dbReference type="RefSeq" id="WP_172584266.1">
    <property type="nucleotide sequence ID" value="NZ_BLAM01000054.1"/>
</dbReference>
<dbReference type="Proteomes" id="UP000494265">
    <property type="component" value="Unassembled WGS sequence"/>
</dbReference>
<sequence length="240" mass="27209">MVLLSQLKNDPEQRTIRAVIPTKNEQIIVYEPTKQDVSDILDLKDMLAEFNEGMATGELEVSGQTIMRELIPMLTNMEIDEGMSDEEMQNIIDNPSLPLLQVTHILKGIITEILTILIIATTNDTKSESLADYVDDMQEALADTTVNRLAKDDKNKETVMQIIKHGEELKEAQKEEFVKQAVSDLEVANELDEDAAMERITNVDEDEEQVVQTDTKDTDLSYQERIKALAMGNYNFDKEK</sequence>
<reference evidence="1" key="1">
    <citation type="submission" date="2019-10" db="EMBL/GenBank/DDBJ databases">
        <title>Lactobacillus agilis SY212 Whole Genome Sequencing Project.</title>
        <authorList>
            <person name="Suzuki S."/>
            <person name="Endo A."/>
            <person name="Maeno S."/>
            <person name="Shiwa Y."/>
            <person name="Matsutani M."/>
            <person name="Kajikawa A."/>
        </authorList>
    </citation>
    <scope>NUCLEOTIDE SEQUENCE</scope>
    <source>
        <strain evidence="1">SY212</strain>
    </source>
</reference>